<dbReference type="SUPFAM" id="SSF56784">
    <property type="entry name" value="HAD-like"/>
    <property type="match status" value="1"/>
</dbReference>
<dbReference type="Gene3D" id="1.10.150.240">
    <property type="entry name" value="Putative phosphatase, domain 2"/>
    <property type="match status" value="1"/>
</dbReference>
<dbReference type="SFLD" id="SFLDS00003">
    <property type="entry name" value="Haloacid_Dehalogenase"/>
    <property type="match status" value="1"/>
</dbReference>
<dbReference type="NCBIfam" id="TIGR01509">
    <property type="entry name" value="HAD-SF-IA-v3"/>
    <property type="match status" value="1"/>
</dbReference>
<evidence type="ECO:0000313" key="1">
    <source>
        <dbReference type="EMBL" id="CAA9297101.1"/>
    </source>
</evidence>
<gene>
    <name evidence="1" type="ORF">AVDCRST_MAG68-90</name>
</gene>
<sequence>MIQAVVFDFDGTIFDSESHVYGVARDLFAEHGAELPLEVWAQCVGREAGFFDPVAYLEECTGRALDRDELNRLRRQRFMERVQDQGPLPGVREALAAAHAQGLRLAVASSGSREWVEGQLGRLELRRFFDCVLTADDVERVKPDPELYLSALRCLGVEAGRAVAIEDSPNGALAARRAGMYCVVVPNSVTAALAFGDHHLRLDSLHGVELRELLERVMAASPGSA</sequence>
<dbReference type="PANTHER" id="PTHR18901:SF38">
    <property type="entry name" value="PSEUDOURIDINE-5'-PHOSPHATASE"/>
    <property type="match status" value="1"/>
</dbReference>
<dbReference type="InterPro" id="IPR036412">
    <property type="entry name" value="HAD-like_sf"/>
</dbReference>
<name>A0A6J4K819_9BACT</name>
<protein>
    <recommendedName>
        <fullName evidence="2">Hydrolase, haloacid dehalogenase-like family</fullName>
    </recommendedName>
</protein>
<dbReference type="Pfam" id="PF13419">
    <property type="entry name" value="HAD_2"/>
    <property type="match status" value="1"/>
</dbReference>
<dbReference type="InterPro" id="IPR041492">
    <property type="entry name" value="HAD_2"/>
</dbReference>
<reference evidence="1" key="1">
    <citation type="submission" date="2020-02" db="EMBL/GenBank/DDBJ databases">
        <authorList>
            <person name="Meier V. D."/>
        </authorList>
    </citation>
    <scope>NUCLEOTIDE SEQUENCE</scope>
    <source>
        <strain evidence="1">AVDCRST_MAG68</strain>
    </source>
</reference>
<dbReference type="SFLD" id="SFLDG01135">
    <property type="entry name" value="C1.5.6:_HAD__Beta-PGM__Phospha"/>
    <property type="match status" value="1"/>
</dbReference>
<dbReference type="InterPro" id="IPR023214">
    <property type="entry name" value="HAD_sf"/>
</dbReference>
<proteinExistence type="predicted"/>
<dbReference type="InterPro" id="IPR006439">
    <property type="entry name" value="HAD-SF_hydro_IA"/>
</dbReference>
<dbReference type="SFLD" id="SFLDG01129">
    <property type="entry name" value="C1.5:_HAD__Beta-PGM__Phosphata"/>
    <property type="match status" value="1"/>
</dbReference>
<evidence type="ECO:0008006" key="2">
    <source>
        <dbReference type="Google" id="ProtNLM"/>
    </source>
</evidence>
<dbReference type="Gene3D" id="3.40.50.1000">
    <property type="entry name" value="HAD superfamily/HAD-like"/>
    <property type="match status" value="1"/>
</dbReference>
<organism evidence="1">
    <name type="scientific">uncultured Gemmatimonadota bacterium</name>
    <dbReference type="NCBI Taxonomy" id="203437"/>
    <lineage>
        <taxon>Bacteria</taxon>
        <taxon>Pseudomonadati</taxon>
        <taxon>Gemmatimonadota</taxon>
        <taxon>environmental samples</taxon>
    </lineage>
</organism>
<dbReference type="InterPro" id="IPR023198">
    <property type="entry name" value="PGP-like_dom2"/>
</dbReference>
<accession>A0A6J4K819</accession>
<dbReference type="PANTHER" id="PTHR18901">
    <property type="entry name" value="2-DEOXYGLUCOSE-6-PHOSPHATE PHOSPHATASE 2"/>
    <property type="match status" value="1"/>
</dbReference>
<dbReference type="PRINTS" id="PR00413">
    <property type="entry name" value="HADHALOGNASE"/>
</dbReference>
<dbReference type="AlphaFoldDB" id="A0A6J4K819"/>
<dbReference type="EMBL" id="CADCTW010000007">
    <property type="protein sequence ID" value="CAA9297101.1"/>
    <property type="molecule type" value="Genomic_DNA"/>
</dbReference>
<dbReference type="CDD" id="cd16423">
    <property type="entry name" value="HAD_BPGM-like"/>
    <property type="match status" value="1"/>
</dbReference>